<dbReference type="Pfam" id="PF00849">
    <property type="entry name" value="PseudoU_synth_2"/>
    <property type="match status" value="1"/>
</dbReference>
<dbReference type="InterPro" id="IPR050188">
    <property type="entry name" value="RluA_PseudoU_synthase"/>
</dbReference>
<comment type="caution">
    <text evidence="3">The sequence shown here is derived from an EMBL/GenBank/DDBJ whole genome shotgun (WGS) entry which is preliminary data.</text>
</comment>
<evidence type="ECO:0000313" key="4">
    <source>
        <dbReference type="Proteomes" id="UP000076078"/>
    </source>
</evidence>
<dbReference type="SUPFAM" id="SSF55120">
    <property type="entry name" value="Pseudouridine synthase"/>
    <property type="match status" value="1"/>
</dbReference>
<sequence>MLKVLNSNIYRLVRISTTSRFYSNSSSYKKNYIKNEEVNNSRKRNINNNDSLKHTPNVLINNSNTNIDTIEKQQKQNNDDNEVIENDYIKVNWGLKVNVGEIKLIYGEWGDKFFAIDKPIGFPVQSNLNDSVESLVLFRLREEWSKMKKQLLEDPEIVTREKRFKRKLRNLESLFQQDKPMLYFPSRLDKWTSGILLITLTGSLHAIMSQSMSKWKKKYRLLTDIPKCTLSNQTNELVPLKCCLRSPYLDKGITNNIGTIKSFIGPKLNVSPYFNIEGIDRDQIGEESCTFCKDNKVSYQKQHPFLSPFLLNGSSLEKGKNKFGAREAITEYHLVKLDKQRERALFEVTLKTGRTHQIRVHFSENGYPVVNDPYYNYYFINKLYSSSITTATVDAQDNIEKPNNNNEGEMALQACYLEFINPTTLKCDVIEIAKPLTWDSL</sequence>
<reference evidence="3 4" key="1">
    <citation type="submission" date="2015-12" db="EMBL/GenBank/DDBJ databases">
        <title>Dictyostelia acquired genes for synthesis and detection of signals that induce cell-type specialization by lateral gene transfer from prokaryotes.</title>
        <authorList>
            <person name="Gloeckner G."/>
            <person name="Schaap P."/>
        </authorList>
    </citation>
    <scope>NUCLEOTIDE SEQUENCE [LARGE SCALE GENOMIC DNA]</scope>
    <source>
        <strain evidence="3 4">TK</strain>
    </source>
</reference>
<feature type="domain" description="Pseudouridine synthase RsuA/RluA-like" evidence="2">
    <location>
        <begin position="113"/>
        <end position="363"/>
    </location>
</feature>
<dbReference type="InterPro" id="IPR006145">
    <property type="entry name" value="PsdUridine_synth_RsuA/RluA"/>
</dbReference>
<dbReference type="GO" id="GO:0000455">
    <property type="term" value="P:enzyme-directed rRNA pseudouridine synthesis"/>
    <property type="evidence" value="ECO:0007669"/>
    <property type="project" value="TreeGrafter"/>
</dbReference>
<evidence type="ECO:0000256" key="1">
    <source>
        <dbReference type="ARBA" id="ARBA00010876"/>
    </source>
</evidence>
<dbReference type="InterPro" id="IPR020103">
    <property type="entry name" value="PsdUridine_synth_cat_dom_sf"/>
</dbReference>
<dbReference type="AlphaFoldDB" id="A0A152A0L4"/>
<dbReference type="Gene3D" id="3.30.2350.10">
    <property type="entry name" value="Pseudouridine synthase"/>
    <property type="match status" value="1"/>
</dbReference>
<gene>
    <name evidence="3" type="ORF">DLAC_03593</name>
</gene>
<dbReference type="GO" id="GO:0009982">
    <property type="term" value="F:pseudouridine synthase activity"/>
    <property type="evidence" value="ECO:0007669"/>
    <property type="project" value="InterPro"/>
</dbReference>
<evidence type="ECO:0000313" key="3">
    <source>
        <dbReference type="EMBL" id="KYQ99656.1"/>
    </source>
</evidence>
<dbReference type="PANTHER" id="PTHR21600:SF87">
    <property type="entry name" value="RNA PSEUDOURIDYLATE SYNTHASE DOMAIN-CONTAINING PROTEIN 1"/>
    <property type="match status" value="1"/>
</dbReference>
<dbReference type="OrthoDB" id="428658at2759"/>
<dbReference type="Proteomes" id="UP000076078">
    <property type="component" value="Unassembled WGS sequence"/>
</dbReference>
<dbReference type="GO" id="GO:0003723">
    <property type="term" value="F:RNA binding"/>
    <property type="evidence" value="ECO:0007669"/>
    <property type="project" value="InterPro"/>
</dbReference>
<comment type="similarity">
    <text evidence="1">Belongs to the pseudouridine synthase RluA family.</text>
</comment>
<dbReference type="PANTHER" id="PTHR21600">
    <property type="entry name" value="MITOCHONDRIAL RNA PSEUDOURIDINE SYNTHASE"/>
    <property type="match status" value="1"/>
</dbReference>
<name>A0A152A0L4_TIELA</name>
<evidence type="ECO:0000259" key="2">
    <source>
        <dbReference type="Pfam" id="PF00849"/>
    </source>
</evidence>
<protein>
    <submittedName>
        <fullName evidence="3">Pseudouridine synthase family protein</fullName>
    </submittedName>
</protein>
<proteinExistence type="inferred from homology"/>
<accession>A0A152A0L4</accession>
<dbReference type="InParanoid" id="A0A152A0L4"/>
<keyword evidence="4" id="KW-1185">Reference proteome</keyword>
<organism evidence="3 4">
    <name type="scientific">Tieghemostelium lacteum</name>
    <name type="common">Slime mold</name>
    <name type="synonym">Dictyostelium lacteum</name>
    <dbReference type="NCBI Taxonomy" id="361077"/>
    <lineage>
        <taxon>Eukaryota</taxon>
        <taxon>Amoebozoa</taxon>
        <taxon>Evosea</taxon>
        <taxon>Eumycetozoa</taxon>
        <taxon>Dictyostelia</taxon>
        <taxon>Dictyosteliales</taxon>
        <taxon>Raperosteliaceae</taxon>
        <taxon>Tieghemostelium</taxon>
    </lineage>
</organism>
<dbReference type="EMBL" id="LODT01000020">
    <property type="protein sequence ID" value="KYQ99656.1"/>
    <property type="molecule type" value="Genomic_DNA"/>
</dbReference>